<feature type="transmembrane region" description="Helical" evidence="7">
    <location>
        <begin position="12"/>
        <end position="30"/>
    </location>
</feature>
<feature type="transmembrane region" description="Helical" evidence="7">
    <location>
        <begin position="163"/>
        <end position="186"/>
    </location>
</feature>
<feature type="transmembrane region" description="Helical" evidence="7">
    <location>
        <begin position="86"/>
        <end position="109"/>
    </location>
</feature>
<keyword evidence="3 7" id="KW-1133">Transmembrane helix</keyword>
<comment type="subcellular location">
    <subcellularLocation>
        <location evidence="1">Membrane</location>
        <topology evidence="1">Multi-pass membrane protein</topology>
    </subcellularLocation>
</comment>
<feature type="transmembrane region" description="Helical" evidence="7">
    <location>
        <begin position="198"/>
        <end position="218"/>
    </location>
</feature>
<evidence type="ECO:0000256" key="5">
    <source>
        <dbReference type="ARBA" id="ARBA00038359"/>
    </source>
</evidence>
<dbReference type="PANTHER" id="PTHR33048:SF132">
    <property type="entry name" value="MEMBRANE PROTEIN, PUTATIVE (AFU_ORTHOLOGUE AFUA_6G07820)-RELATED"/>
    <property type="match status" value="1"/>
</dbReference>
<feature type="region of interest" description="Disordered" evidence="6">
    <location>
        <begin position="299"/>
        <end position="343"/>
    </location>
</feature>
<evidence type="ECO:0000259" key="8">
    <source>
        <dbReference type="Pfam" id="PF20684"/>
    </source>
</evidence>
<dbReference type="InterPro" id="IPR052337">
    <property type="entry name" value="SAT4-like"/>
</dbReference>
<evidence type="ECO:0000313" key="9">
    <source>
        <dbReference type="EMBL" id="KAL3421569.1"/>
    </source>
</evidence>
<feature type="transmembrane region" description="Helical" evidence="7">
    <location>
        <begin position="42"/>
        <end position="59"/>
    </location>
</feature>
<proteinExistence type="inferred from homology"/>
<sequence>MPESRGLEVTVSVIVFSVLATAFVVARLIARVKMIKNAGPDEWTIVVSLVAAIVVTGLVCRQVKYGLGKHNDQLTPEDQIKMLKHLWINIVFYNASLGLTKTSILLQYLRVFVGTRIRFACWFSIGVVFCYAMWAIFSNLFACTPIAFTWDKSLHGHCIERKFLWLFNASFNIISDVVILVLPMPVLSSLKLPRKQKFVLMAIFAAGGLVCLISVIRLHDLYRLLKTKDLSWDNATVAIWSTLEIHLGIICASLPTLKPVISWLFPSILSTKDSHLNGEPSPNAPSTFYSRNQYRSTHIPLHDMVNPPGPTTSVQARNVGDQATGGGSGYGDDDYDGLNDEKNSSKDIMVTMAVTQDIESKSEMGSEKDLIIRH</sequence>
<feature type="domain" description="Rhodopsin" evidence="8">
    <location>
        <begin position="26"/>
        <end position="262"/>
    </location>
</feature>
<dbReference type="Pfam" id="PF20684">
    <property type="entry name" value="Fung_rhodopsin"/>
    <property type="match status" value="1"/>
</dbReference>
<dbReference type="Proteomes" id="UP001629113">
    <property type="component" value="Unassembled WGS sequence"/>
</dbReference>
<comment type="similarity">
    <text evidence="5">Belongs to the SAT4 family.</text>
</comment>
<keyword evidence="10" id="KW-1185">Reference proteome</keyword>
<evidence type="ECO:0000256" key="2">
    <source>
        <dbReference type="ARBA" id="ARBA00022692"/>
    </source>
</evidence>
<feature type="transmembrane region" description="Helical" evidence="7">
    <location>
        <begin position="121"/>
        <end position="148"/>
    </location>
</feature>
<evidence type="ECO:0000256" key="3">
    <source>
        <dbReference type="ARBA" id="ARBA00022989"/>
    </source>
</evidence>
<protein>
    <recommendedName>
        <fullName evidence="8">Rhodopsin domain-containing protein</fullName>
    </recommendedName>
</protein>
<evidence type="ECO:0000256" key="7">
    <source>
        <dbReference type="SAM" id="Phobius"/>
    </source>
</evidence>
<evidence type="ECO:0000256" key="4">
    <source>
        <dbReference type="ARBA" id="ARBA00023136"/>
    </source>
</evidence>
<keyword evidence="4 7" id="KW-0472">Membrane</keyword>
<reference evidence="9 10" key="1">
    <citation type="submission" date="2024-06" db="EMBL/GenBank/DDBJ databases">
        <title>Complete genome of Phlyctema vagabunda strain 19-DSS-EL-015.</title>
        <authorList>
            <person name="Fiorenzani C."/>
        </authorList>
    </citation>
    <scope>NUCLEOTIDE SEQUENCE [LARGE SCALE GENOMIC DNA]</scope>
    <source>
        <strain evidence="9 10">19-DSS-EL-015</strain>
    </source>
</reference>
<dbReference type="EMBL" id="JBFCZG010000006">
    <property type="protein sequence ID" value="KAL3421569.1"/>
    <property type="molecule type" value="Genomic_DNA"/>
</dbReference>
<organism evidence="9 10">
    <name type="scientific">Phlyctema vagabunda</name>
    <dbReference type="NCBI Taxonomy" id="108571"/>
    <lineage>
        <taxon>Eukaryota</taxon>
        <taxon>Fungi</taxon>
        <taxon>Dikarya</taxon>
        <taxon>Ascomycota</taxon>
        <taxon>Pezizomycotina</taxon>
        <taxon>Leotiomycetes</taxon>
        <taxon>Helotiales</taxon>
        <taxon>Dermateaceae</taxon>
        <taxon>Phlyctema</taxon>
    </lineage>
</organism>
<evidence type="ECO:0000256" key="6">
    <source>
        <dbReference type="SAM" id="MobiDB-lite"/>
    </source>
</evidence>
<evidence type="ECO:0000313" key="10">
    <source>
        <dbReference type="Proteomes" id="UP001629113"/>
    </source>
</evidence>
<keyword evidence="2 7" id="KW-0812">Transmembrane</keyword>
<dbReference type="PANTHER" id="PTHR33048">
    <property type="entry name" value="PTH11-LIKE INTEGRAL MEMBRANE PROTEIN (AFU_ORTHOLOGUE AFUA_5G11245)"/>
    <property type="match status" value="1"/>
</dbReference>
<dbReference type="InterPro" id="IPR049326">
    <property type="entry name" value="Rhodopsin_dom_fungi"/>
</dbReference>
<name>A0ABR4PE16_9HELO</name>
<gene>
    <name evidence="9" type="ORF">PVAG01_08015</name>
</gene>
<evidence type="ECO:0000256" key="1">
    <source>
        <dbReference type="ARBA" id="ARBA00004141"/>
    </source>
</evidence>
<accession>A0ABR4PE16</accession>
<comment type="caution">
    <text evidence="9">The sequence shown here is derived from an EMBL/GenBank/DDBJ whole genome shotgun (WGS) entry which is preliminary data.</text>
</comment>